<dbReference type="Proteomes" id="UP000245629">
    <property type="component" value="Chromosome 2"/>
</dbReference>
<accession>A0A2S2CT68</accession>
<gene>
    <name evidence="1" type="ORF">DEW08_17155</name>
</gene>
<evidence type="ECO:0000313" key="2">
    <source>
        <dbReference type="Proteomes" id="UP000245629"/>
    </source>
</evidence>
<dbReference type="EMBL" id="CP029353">
    <property type="protein sequence ID" value="AWK87704.1"/>
    <property type="molecule type" value="Genomic_DNA"/>
</dbReference>
<reference evidence="2" key="1">
    <citation type="submission" date="2018-05" db="EMBL/GenBank/DDBJ databases">
        <title>Azospirillum thermophila sp. nov., a novel isolated from hot spring.</title>
        <authorList>
            <person name="Zhao Z."/>
        </authorList>
    </citation>
    <scope>NUCLEOTIDE SEQUENCE [LARGE SCALE GENOMIC DNA]</scope>
    <source>
        <strain evidence="2">CFH 70021</strain>
    </source>
</reference>
<dbReference type="KEGG" id="azz:DEW08_17155"/>
<proteinExistence type="predicted"/>
<keyword evidence="2" id="KW-1185">Reference proteome</keyword>
<organism evidence="1 2">
    <name type="scientific">Azospirillum thermophilum</name>
    <dbReference type="NCBI Taxonomy" id="2202148"/>
    <lineage>
        <taxon>Bacteria</taxon>
        <taxon>Pseudomonadati</taxon>
        <taxon>Pseudomonadota</taxon>
        <taxon>Alphaproteobacteria</taxon>
        <taxon>Rhodospirillales</taxon>
        <taxon>Azospirillaceae</taxon>
        <taxon>Azospirillum</taxon>
    </lineage>
</organism>
<dbReference type="AlphaFoldDB" id="A0A2S2CT68"/>
<protein>
    <submittedName>
        <fullName evidence="1">Uncharacterized protein</fullName>
    </submittedName>
</protein>
<name>A0A2S2CT68_9PROT</name>
<sequence>MALIANRSCLMAIDTVLRAVPGGEADRPHPTGDADGAAQVAAMARRMLQATRDFRAAMQDAPGAQAASRPAPQPVE</sequence>
<evidence type="ECO:0000313" key="1">
    <source>
        <dbReference type="EMBL" id="AWK87704.1"/>
    </source>
</evidence>